<reference evidence="2" key="1">
    <citation type="submission" date="2016-10" db="EMBL/GenBank/DDBJ databases">
        <title>Sequence of Gallionella enrichment culture.</title>
        <authorList>
            <person name="Poehlein A."/>
            <person name="Muehling M."/>
            <person name="Daniel R."/>
        </authorList>
    </citation>
    <scope>NUCLEOTIDE SEQUENCE</scope>
</reference>
<gene>
    <name evidence="2" type="ORF">GALL_74880</name>
</gene>
<sequence>MSEINSSLRILLISQWPNVKNGEYELIEKIKQTGYKIAVVDYFGFDVTTGECLNRASLIDNYDFAISFHYDTPKFIDIPTYLWVANPLEFMHLRGDYRNVLMHHLRSYDDYLYNGSDTLKAHIKRVVGSKWMDSGLEMFPSCATSALTLPTGLADKNGVASRKIFYCGVNWERGIDRAGRAQGLLDILQQKQVAEFYGPDKLEGISPWAGFTSYKGEIPFDGVTMTRVMREYGAVLAVSSPAHMKSRTSSSRVFEGIAAGVPVISDENPHVRRLFGDLVYYFKGETEEERAATIIQALSQIIENPKDAEERVVKAQQIMASRMCFDPCFERILKVSKQYQKQEGHDFKQVDIFLFHHDPDPLALGGSKEFNNFHHILRSAAFAAQARQAHVRVIYLTDGSSPEPSLDELPANVEVVSFNLRDITDENWDRLRLGEKITLLSNKANADFVTFFTQFDFPHYDYFTKSLDWFAENELATVSGIHVGGFFINDLMLKAPLGTADILRNNTPSAMYQWTQNSFTEHQLAMITFSRGSLALIESDKVARFDSILPVVVIASAISSDLPVHRSRHIVVRVQYSHFKRHYEAYTCAASRGFWAQHYDLVTNYNHELNALYDLVHESPIGTLIADKVSGHALLSMPPIDPAVHVVNQFISRLRPLYRLFKKVRNVLQLKKK</sequence>
<comment type="caution">
    <text evidence="2">The sequence shown here is derived from an EMBL/GenBank/DDBJ whole genome shotgun (WGS) entry which is preliminary data.</text>
</comment>
<dbReference type="AlphaFoldDB" id="A0A1J5TF90"/>
<evidence type="ECO:0000313" key="2">
    <source>
        <dbReference type="EMBL" id="OIR10718.1"/>
    </source>
</evidence>
<dbReference type="EMBL" id="MLJW01000022">
    <property type="protein sequence ID" value="OIR10718.1"/>
    <property type="molecule type" value="Genomic_DNA"/>
</dbReference>
<dbReference type="InterPro" id="IPR055259">
    <property type="entry name" value="YkvP/CgeB_Glyco_trans-like"/>
</dbReference>
<feature type="domain" description="Spore protein YkvP/CgeB glycosyl transferase-like" evidence="1">
    <location>
        <begin position="197"/>
        <end position="317"/>
    </location>
</feature>
<protein>
    <recommendedName>
        <fullName evidence="1">Spore protein YkvP/CgeB glycosyl transferase-like domain-containing protein</fullName>
    </recommendedName>
</protein>
<dbReference type="Pfam" id="PF13524">
    <property type="entry name" value="Glyco_trans_1_2"/>
    <property type="match status" value="1"/>
</dbReference>
<organism evidence="2">
    <name type="scientific">mine drainage metagenome</name>
    <dbReference type="NCBI Taxonomy" id="410659"/>
    <lineage>
        <taxon>unclassified sequences</taxon>
        <taxon>metagenomes</taxon>
        <taxon>ecological metagenomes</taxon>
    </lineage>
</organism>
<proteinExistence type="predicted"/>
<accession>A0A1J5TF90</accession>
<evidence type="ECO:0000259" key="1">
    <source>
        <dbReference type="Pfam" id="PF13524"/>
    </source>
</evidence>
<name>A0A1J5TF90_9ZZZZ</name>